<sequence>MSLTMSAPRSGALGVMPPLISMLIFVIGHGLLTTLLTVRMSAESASTFAIGMISTAYFAGLVIGSFVNAKLIIRVGHIRAYAAYASMLASVAIMYGLVVEPYTWAFLRLLGGFATGGLLVVIESWMLVSSSSENRGKVMAIYMILFYASLACGQLLLKYIDPLTLIPFALAAIAASLSVVPLSLTRVAMPEMGEPHPLSMIELIRLTPAGVLSSFMSGMVLGVIYGLLPLFFTQSGYDLDWVANLMAVVIVGGMALQYPVGRASDRYDRRLTLTALAAALAILSSIMSLMSYGAGGSNAMMALMIFLLGGVAFSIYPISLSHACDELQPEQVISANQGLLIAYSIGAMTGPLVEPAFVSMMGPKGIFTYFAVVSLALVGFLLWRRRVRTAVPLDEHQAYTLTTPNTPVMAEFDPRSDQDDSLNDEAASKEEKAA</sequence>
<feature type="domain" description="Major facilitator superfamily (MFS) profile" evidence="6">
    <location>
        <begin position="206"/>
        <end position="434"/>
    </location>
</feature>
<feature type="transmembrane region" description="Helical" evidence="5">
    <location>
        <begin position="299"/>
        <end position="318"/>
    </location>
</feature>
<evidence type="ECO:0000256" key="2">
    <source>
        <dbReference type="ARBA" id="ARBA00022989"/>
    </source>
</evidence>
<feature type="transmembrane region" description="Helical" evidence="5">
    <location>
        <begin position="366"/>
        <end position="383"/>
    </location>
</feature>
<dbReference type="InterPro" id="IPR020846">
    <property type="entry name" value="MFS_dom"/>
</dbReference>
<evidence type="ECO:0000256" key="4">
    <source>
        <dbReference type="SAM" id="MobiDB-lite"/>
    </source>
</evidence>
<proteinExistence type="predicted"/>
<feature type="transmembrane region" description="Helical" evidence="5">
    <location>
        <begin position="48"/>
        <end position="69"/>
    </location>
</feature>
<dbReference type="STRING" id="349521.HCH_00867"/>
<dbReference type="EMBL" id="CP000155">
    <property type="protein sequence ID" value="ABC27759.1"/>
    <property type="molecule type" value="Genomic_DNA"/>
</dbReference>
<dbReference type="Gene3D" id="1.20.1250.20">
    <property type="entry name" value="MFS general substrate transporter like domains"/>
    <property type="match status" value="2"/>
</dbReference>
<evidence type="ECO:0000256" key="5">
    <source>
        <dbReference type="SAM" id="Phobius"/>
    </source>
</evidence>
<dbReference type="PROSITE" id="PS50850">
    <property type="entry name" value="MFS"/>
    <property type="match status" value="1"/>
</dbReference>
<reference evidence="7 8" key="1">
    <citation type="journal article" date="2005" name="Nucleic Acids Res.">
        <title>Genomic blueprint of Hahella chejuensis, a marine microbe producing an algicidal agent.</title>
        <authorList>
            <person name="Jeong H."/>
            <person name="Yim J.H."/>
            <person name="Lee C."/>
            <person name="Choi S.-H."/>
            <person name="Park Y.K."/>
            <person name="Yoon S.H."/>
            <person name="Hur C.-G."/>
            <person name="Kang H.-Y."/>
            <person name="Kim D."/>
            <person name="Lee H.H."/>
            <person name="Park K.H."/>
            <person name="Park S.-H."/>
            <person name="Park H.-S."/>
            <person name="Lee H.K."/>
            <person name="Oh T.K."/>
            <person name="Kim J.F."/>
        </authorList>
    </citation>
    <scope>NUCLEOTIDE SEQUENCE [LARGE SCALE GENOMIC DNA]</scope>
    <source>
        <strain evidence="7 8">KCTC 2396</strain>
    </source>
</reference>
<evidence type="ECO:0000256" key="3">
    <source>
        <dbReference type="ARBA" id="ARBA00023136"/>
    </source>
</evidence>
<evidence type="ECO:0000256" key="1">
    <source>
        <dbReference type="ARBA" id="ARBA00022692"/>
    </source>
</evidence>
<feature type="transmembrane region" description="Helical" evidence="5">
    <location>
        <begin position="241"/>
        <end position="261"/>
    </location>
</feature>
<dbReference type="GO" id="GO:0022857">
    <property type="term" value="F:transmembrane transporter activity"/>
    <property type="evidence" value="ECO:0007669"/>
    <property type="project" value="InterPro"/>
</dbReference>
<dbReference type="AlphaFoldDB" id="Q2SNL5"/>
<keyword evidence="8" id="KW-1185">Reference proteome</keyword>
<keyword evidence="1 5" id="KW-0812">Transmembrane</keyword>
<dbReference type="GO" id="GO:0005886">
    <property type="term" value="C:plasma membrane"/>
    <property type="evidence" value="ECO:0007669"/>
    <property type="project" value="TreeGrafter"/>
</dbReference>
<dbReference type="eggNOG" id="COG2814">
    <property type="taxonomic scope" value="Bacteria"/>
</dbReference>
<name>Q2SNL5_HAHCH</name>
<accession>Q2SNL5</accession>
<feature type="transmembrane region" description="Helical" evidence="5">
    <location>
        <begin position="81"/>
        <end position="99"/>
    </location>
</feature>
<gene>
    <name evidence="7" type="ordered locus">HCH_00867</name>
</gene>
<evidence type="ECO:0000313" key="7">
    <source>
        <dbReference type="EMBL" id="ABC27759.1"/>
    </source>
</evidence>
<feature type="transmembrane region" description="Helical" evidence="5">
    <location>
        <begin position="206"/>
        <end position="229"/>
    </location>
</feature>
<keyword evidence="2 5" id="KW-1133">Transmembrane helix</keyword>
<evidence type="ECO:0000313" key="8">
    <source>
        <dbReference type="Proteomes" id="UP000000238"/>
    </source>
</evidence>
<feature type="transmembrane region" description="Helical" evidence="5">
    <location>
        <begin position="12"/>
        <end position="36"/>
    </location>
</feature>
<protein>
    <submittedName>
        <fullName evidence="7">Permease of the major facilitator superfamily</fullName>
    </submittedName>
</protein>
<feature type="region of interest" description="Disordered" evidence="4">
    <location>
        <begin position="404"/>
        <end position="434"/>
    </location>
</feature>
<dbReference type="PANTHER" id="PTHR23521:SF3">
    <property type="entry name" value="MFS TRANSPORTER"/>
    <property type="match status" value="1"/>
</dbReference>
<keyword evidence="3 5" id="KW-0472">Membrane</keyword>
<dbReference type="InterPro" id="IPR047200">
    <property type="entry name" value="MFS_YcaD-like"/>
</dbReference>
<organism evidence="7 8">
    <name type="scientific">Hahella chejuensis (strain KCTC 2396)</name>
    <dbReference type="NCBI Taxonomy" id="349521"/>
    <lineage>
        <taxon>Bacteria</taxon>
        <taxon>Pseudomonadati</taxon>
        <taxon>Pseudomonadota</taxon>
        <taxon>Gammaproteobacteria</taxon>
        <taxon>Oceanospirillales</taxon>
        <taxon>Hahellaceae</taxon>
        <taxon>Hahella</taxon>
    </lineage>
</organism>
<dbReference type="PANTHER" id="PTHR23521">
    <property type="entry name" value="TRANSPORTER MFS SUPERFAMILY"/>
    <property type="match status" value="1"/>
</dbReference>
<dbReference type="SUPFAM" id="SSF103473">
    <property type="entry name" value="MFS general substrate transporter"/>
    <property type="match status" value="1"/>
</dbReference>
<feature type="transmembrane region" description="Helical" evidence="5">
    <location>
        <begin position="166"/>
        <end position="185"/>
    </location>
</feature>
<feature type="transmembrane region" description="Helical" evidence="5">
    <location>
        <begin position="273"/>
        <end position="293"/>
    </location>
</feature>
<dbReference type="Proteomes" id="UP000000238">
    <property type="component" value="Chromosome"/>
</dbReference>
<evidence type="ECO:0000259" key="6">
    <source>
        <dbReference type="PROSITE" id="PS50850"/>
    </source>
</evidence>
<dbReference type="CDD" id="cd17477">
    <property type="entry name" value="MFS_YcaD_like"/>
    <property type="match status" value="1"/>
</dbReference>
<feature type="transmembrane region" description="Helical" evidence="5">
    <location>
        <begin position="105"/>
        <end position="128"/>
    </location>
</feature>
<feature type="transmembrane region" description="Helical" evidence="5">
    <location>
        <begin position="140"/>
        <end position="160"/>
    </location>
</feature>
<dbReference type="Pfam" id="PF07690">
    <property type="entry name" value="MFS_1"/>
    <property type="match status" value="1"/>
</dbReference>
<dbReference type="HOGENOM" id="CLU_035018_1_1_6"/>
<dbReference type="InterPro" id="IPR011701">
    <property type="entry name" value="MFS"/>
</dbReference>
<dbReference type="KEGG" id="hch:HCH_00867"/>
<feature type="transmembrane region" description="Helical" evidence="5">
    <location>
        <begin position="339"/>
        <end position="360"/>
    </location>
</feature>
<dbReference type="InterPro" id="IPR036259">
    <property type="entry name" value="MFS_trans_sf"/>
</dbReference>